<gene>
    <name evidence="2" type="ORF">BUW47_10025</name>
    <name evidence="3" type="ORF">GC247_06535</name>
</gene>
<feature type="domain" description="GP-PDE" evidence="1">
    <location>
        <begin position="3"/>
        <end position="227"/>
    </location>
</feature>
<dbReference type="GO" id="GO:0006629">
    <property type="term" value="P:lipid metabolic process"/>
    <property type="evidence" value="ECO:0007669"/>
    <property type="project" value="InterPro"/>
</dbReference>
<dbReference type="EMBL" id="CP019030">
    <property type="protein sequence ID" value="APU46716.1"/>
    <property type="molecule type" value="Genomic_DNA"/>
</dbReference>
<evidence type="ECO:0000259" key="1">
    <source>
        <dbReference type="PROSITE" id="PS51704"/>
    </source>
</evidence>
<sequence length="227" mass="25268">MATTIFGPRGCPAHEPENSPAGFRYALTHGAEGIETDLHLTKDGVPVIIHDETLHRTTNGTGQVADYTLAELRQFRLPNGECIPTLADLLQLVGTAPVQLNLEFKTDVERYPGIEETVLPLVKEAPLAKPVIFSSFNLASLLVAQSIDPGFEYCYLTDRDLKDPDAFCQEYQLAGIHPHHYLAGATVPQRIWTVNDPAVQADLFRRGVAEIFTDDFERAQQVREEWL</sequence>
<proteinExistence type="predicted"/>
<dbReference type="AlphaFoldDB" id="A0A1L7GX93"/>
<dbReference type="PANTHER" id="PTHR46211:SF1">
    <property type="entry name" value="GLYCEROPHOSPHODIESTER PHOSPHODIESTERASE, CYTOPLASMIC"/>
    <property type="match status" value="1"/>
</dbReference>
<dbReference type="Proteomes" id="UP000185427">
    <property type="component" value="Chromosome"/>
</dbReference>
<dbReference type="PROSITE" id="PS51704">
    <property type="entry name" value="GP_PDE"/>
    <property type="match status" value="1"/>
</dbReference>
<protein>
    <submittedName>
        <fullName evidence="2">Glycerophosphodiester phosphodiesterase</fullName>
    </submittedName>
</protein>
<evidence type="ECO:0000313" key="3">
    <source>
        <dbReference type="EMBL" id="MPQ35541.1"/>
    </source>
</evidence>
<dbReference type="InterPro" id="IPR030395">
    <property type="entry name" value="GP_PDE_dom"/>
</dbReference>
<evidence type="ECO:0000313" key="5">
    <source>
        <dbReference type="Proteomes" id="UP000466799"/>
    </source>
</evidence>
<dbReference type="PANTHER" id="PTHR46211">
    <property type="entry name" value="GLYCEROPHOSPHORYL DIESTER PHOSPHODIESTERASE"/>
    <property type="match status" value="1"/>
</dbReference>
<dbReference type="InterPro" id="IPR017946">
    <property type="entry name" value="PLC-like_Pdiesterase_TIM-brl"/>
</dbReference>
<dbReference type="Pfam" id="PF03009">
    <property type="entry name" value="GDPD"/>
    <property type="match status" value="1"/>
</dbReference>
<accession>A0A1L7GX93</accession>
<dbReference type="RefSeq" id="WP_075667654.1">
    <property type="nucleotide sequence ID" value="NZ_CP019030.1"/>
</dbReference>
<organism evidence="2 4">
    <name type="scientific">Limosilactobacillus fermentum</name>
    <name type="common">Lactobacillus fermentum</name>
    <dbReference type="NCBI Taxonomy" id="1613"/>
    <lineage>
        <taxon>Bacteria</taxon>
        <taxon>Bacillati</taxon>
        <taxon>Bacillota</taxon>
        <taxon>Bacilli</taxon>
        <taxon>Lactobacillales</taxon>
        <taxon>Lactobacillaceae</taxon>
        <taxon>Limosilactobacillus</taxon>
    </lineage>
</organism>
<dbReference type="GO" id="GO:0008081">
    <property type="term" value="F:phosphoric diester hydrolase activity"/>
    <property type="evidence" value="ECO:0007669"/>
    <property type="project" value="InterPro"/>
</dbReference>
<dbReference type="OrthoDB" id="384721at2"/>
<dbReference type="SUPFAM" id="SSF51695">
    <property type="entry name" value="PLC-like phosphodiesterases"/>
    <property type="match status" value="1"/>
</dbReference>
<dbReference type="Gene3D" id="3.20.20.190">
    <property type="entry name" value="Phosphatidylinositol (PI) phosphodiesterase"/>
    <property type="match status" value="1"/>
</dbReference>
<evidence type="ECO:0000313" key="2">
    <source>
        <dbReference type="EMBL" id="APU46716.1"/>
    </source>
</evidence>
<name>A0A1L7GX93_LIMFE</name>
<reference evidence="2 4" key="1">
    <citation type="submission" date="2016-12" db="EMBL/GenBank/DDBJ databases">
        <title>Complete Genome Sequence of Lactobacillus fermentum Strain SNUV175, a Probiotic for Treatment of Bacterial Vaginosis.</title>
        <authorList>
            <person name="Lee S."/>
            <person name="You H.J."/>
            <person name="Kwon B."/>
            <person name="Ko G."/>
        </authorList>
    </citation>
    <scope>NUCLEOTIDE SEQUENCE [LARGE SCALE GENOMIC DNA]</scope>
    <source>
        <strain evidence="2 4">SNUV175</strain>
    </source>
</reference>
<dbReference type="Proteomes" id="UP000466799">
    <property type="component" value="Unassembled WGS sequence"/>
</dbReference>
<dbReference type="EMBL" id="WHJL01000065">
    <property type="protein sequence ID" value="MPQ35541.1"/>
    <property type="molecule type" value="Genomic_DNA"/>
</dbReference>
<reference evidence="3 5" key="2">
    <citation type="submission" date="2019-10" db="EMBL/GenBank/DDBJ databases">
        <title>Genome Sequencing and assembly of Lactobacillus fermentum I2, a lactic acid bacteria.</title>
        <authorList>
            <person name="Lopes L.S."/>
            <person name="Persinoti G.F."/>
            <person name="Riano-Pachon D.M."/>
            <person name="Labate C.A."/>
        </authorList>
    </citation>
    <scope>NUCLEOTIDE SEQUENCE [LARGE SCALE GENOMIC DNA]</scope>
    <source>
        <strain evidence="3 5">I2</strain>
    </source>
</reference>
<evidence type="ECO:0000313" key="4">
    <source>
        <dbReference type="Proteomes" id="UP000185427"/>
    </source>
</evidence>